<dbReference type="AlphaFoldDB" id="A0A1I5C2E5"/>
<dbReference type="InterPro" id="IPR003462">
    <property type="entry name" value="ODC_Mu_crystall"/>
</dbReference>
<dbReference type="Pfam" id="PF02423">
    <property type="entry name" value="OCD_Mu_crystall"/>
    <property type="match status" value="1"/>
</dbReference>
<sequence>MTALPWISAEEVFAAVDYVSAVEALRRHLATGPDPATDPARSILDLTNGQLLLMPSESADAVGVKVATVAPGNAALGLERIQGIYLLMDAQTLTPAALLDGTALTTLRTPAVSAAAASYLAPETVDHLVVFGSGPQAQGHVEAMYAIRPFGRVSIVARHAGRAQDLVDRLTDAGFTATLGTPEAVRDAQLIVCATTARTPLFDGSTVPTDSCTIAVGSHEPGARELDSALMTRAQVVVEDVAVALREAGDVLIPRAEGVLSAESLVPLRDLATGEASVDHSRPRVFKSSGMSWEDLVIAEQVLRARSNELRGR</sequence>
<name>A0A1I5C2E5_9MICO</name>
<dbReference type="Proteomes" id="UP000198867">
    <property type="component" value="Unassembled WGS sequence"/>
</dbReference>
<dbReference type="SUPFAM" id="SSF51735">
    <property type="entry name" value="NAD(P)-binding Rossmann-fold domains"/>
    <property type="match status" value="1"/>
</dbReference>
<dbReference type="PANTHER" id="PTHR13812">
    <property type="entry name" value="KETIMINE REDUCTASE MU-CRYSTALLIN"/>
    <property type="match status" value="1"/>
</dbReference>
<accession>A0A1I5C2E5</accession>
<dbReference type="InterPro" id="IPR036291">
    <property type="entry name" value="NAD(P)-bd_dom_sf"/>
</dbReference>
<organism evidence="1 2">
    <name type="scientific">Mycetocola miduiensis</name>
    <dbReference type="NCBI Taxonomy" id="995034"/>
    <lineage>
        <taxon>Bacteria</taxon>
        <taxon>Bacillati</taxon>
        <taxon>Actinomycetota</taxon>
        <taxon>Actinomycetes</taxon>
        <taxon>Micrococcales</taxon>
        <taxon>Microbacteriaceae</taxon>
        <taxon>Mycetocola</taxon>
    </lineage>
</organism>
<protein>
    <submittedName>
        <fullName evidence="1">Ornithine cyclodeaminase</fullName>
    </submittedName>
</protein>
<dbReference type="RefSeq" id="WP_090711310.1">
    <property type="nucleotide sequence ID" value="NZ_FOVM01000006.1"/>
</dbReference>
<proteinExistence type="predicted"/>
<dbReference type="EMBL" id="FOVM01000006">
    <property type="protein sequence ID" value="SFN81240.1"/>
    <property type="molecule type" value="Genomic_DNA"/>
</dbReference>
<dbReference type="InterPro" id="IPR023401">
    <property type="entry name" value="ODC_N"/>
</dbReference>
<dbReference type="PIRSF" id="PIRSF001439">
    <property type="entry name" value="CryM"/>
    <property type="match status" value="1"/>
</dbReference>
<gene>
    <name evidence="1" type="ORF">SAMN05216219_2169</name>
</gene>
<dbReference type="OrthoDB" id="4311033at2"/>
<dbReference type="GO" id="GO:0005737">
    <property type="term" value="C:cytoplasm"/>
    <property type="evidence" value="ECO:0007669"/>
    <property type="project" value="TreeGrafter"/>
</dbReference>
<dbReference type="STRING" id="995034.SAMN05216219_2169"/>
<reference evidence="2" key="1">
    <citation type="submission" date="2016-10" db="EMBL/GenBank/DDBJ databases">
        <authorList>
            <person name="Varghese N."/>
            <person name="Submissions S."/>
        </authorList>
    </citation>
    <scope>NUCLEOTIDE SEQUENCE [LARGE SCALE GENOMIC DNA]</scope>
    <source>
        <strain evidence="2">CGMCC 1.11101</strain>
    </source>
</reference>
<evidence type="ECO:0000313" key="1">
    <source>
        <dbReference type="EMBL" id="SFN81240.1"/>
    </source>
</evidence>
<dbReference type="Gene3D" id="3.40.50.720">
    <property type="entry name" value="NAD(P)-binding Rossmann-like Domain"/>
    <property type="match status" value="1"/>
</dbReference>
<evidence type="ECO:0000313" key="2">
    <source>
        <dbReference type="Proteomes" id="UP000198867"/>
    </source>
</evidence>
<keyword evidence="2" id="KW-1185">Reference proteome</keyword>
<dbReference type="PANTHER" id="PTHR13812:SF19">
    <property type="entry name" value="KETIMINE REDUCTASE MU-CRYSTALLIN"/>
    <property type="match status" value="1"/>
</dbReference>
<dbReference type="Gene3D" id="3.30.1780.10">
    <property type="entry name" value="ornithine cyclodeaminase, domain 1"/>
    <property type="match status" value="1"/>
</dbReference>